<dbReference type="Pfam" id="PF02770">
    <property type="entry name" value="Acyl-CoA_dh_M"/>
    <property type="match status" value="1"/>
</dbReference>
<feature type="domain" description="Acyl-CoA oxidase/dehydrogenase middle" evidence="7">
    <location>
        <begin position="114"/>
        <end position="206"/>
    </location>
</feature>
<dbReference type="PIRSF" id="PIRSF016578">
    <property type="entry name" value="HsaA"/>
    <property type="match status" value="1"/>
</dbReference>
<dbReference type="GO" id="GO:0050660">
    <property type="term" value="F:flavin adenine dinucleotide binding"/>
    <property type="evidence" value="ECO:0007669"/>
    <property type="project" value="InterPro"/>
</dbReference>
<dbReference type="SUPFAM" id="SSF56645">
    <property type="entry name" value="Acyl-CoA dehydrogenase NM domain-like"/>
    <property type="match status" value="1"/>
</dbReference>
<dbReference type="Gene3D" id="2.40.110.10">
    <property type="entry name" value="Butyryl-CoA Dehydrogenase, subunit A, domain 2"/>
    <property type="match status" value="1"/>
</dbReference>
<sequence length="368" mass="40676">MNLQEKQNWGIPSDLIRREAIISEKAGSYPEMSIQTLLRKGLMGVLIPKKWGGKGGNILEMTKIALVLAKDCPSLATIYMFHNQVVKRLLDFGTSEQKEKWLPLLANEWVASSSWSELKAGADKSELNTKAKWKEGKLVLDGSKAFCTGAGFSSLYTVLVRTGNNSGEELTFVLLCKDDNGVLFGADWDGLGLRSTSTREIICDNCLIYPDRILGGIGRGREMMEINRASAIHPGIIGLGIAQNALDILREEIKNKPKIWGFQNTRFILADFYARIQGLELLILEAANLADQRNPRASLLTMQSKLWAAQLCKEVTNEVLQLCGAQGYVRGHKIEKLVRDAMAIGIMGPTTELCKEFIASSWLGGNNE</sequence>
<dbReference type="InterPro" id="IPR037069">
    <property type="entry name" value="AcylCoA_DH/ox_N_sf"/>
</dbReference>
<dbReference type="InterPro" id="IPR009100">
    <property type="entry name" value="AcylCoA_DH/oxidase_NM_dom_sf"/>
</dbReference>
<dbReference type="RefSeq" id="WP_091834104.1">
    <property type="nucleotide sequence ID" value="NZ_FPAA01000002.1"/>
</dbReference>
<gene>
    <name evidence="9" type="ORF">SAMN05444972_102228</name>
</gene>
<feature type="domain" description="Acyl-CoA dehydrogenase/oxidase C-terminal" evidence="6">
    <location>
        <begin position="235"/>
        <end position="361"/>
    </location>
</feature>
<comment type="cofactor">
    <cofactor evidence="1 5">
        <name>FAD</name>
        <dbReference type="ChEBI" id="CHEBI:57692"/>
    </cofactor>
</comment>
<dbReference type="Pfam" id="PF00441">
    <property type="entry name" value="Acyl-CoA_dh_1"/>
    <property type="match status" value="1"/>
</dbReference>
<evidence type="ECO:0000256" key="4">
    <source>
        <dbReference type="ARBA" id="ARBA00022827"/>
    </source>
</evidence>
<evidence type="ECO:0000313" key="9">
    <source>
        <dbReference type="EMBL" id="SFS45353.1"/>
    </source>
</evidence>
<dbReference type="GO" id="GO:0003995">
    <property type="term" value="F:acyl-CoA dehydrogenase activity"/>
    <property type="evidence" value="ECO:0007669"/>
    <property type="project" value="TreeGrafter"/>
</dbReference>
<dbReference type="CDD" id="cd00567">
    <property type="entry name" value="ACAD"/>
    <property type="match status" value="1"/>
</dbReference>
<evidence type="ECO:0000256" key="5">
    <source>
        <dbReference type="RuleBase" id="RU362125"/>
    </source>
</evidence>
<evidence type="ECO:0000259" key="7">
    <source>
        <dbReference type="Pfam" id="PF02770"/>
    </source>
</evidence>
<feature type="domain" description="Acyl-CoA dehydrogenase/oxidase N-terminal" evidence="8">
    <location>
        <begin position="24"/>
        <end position="107"/>
    </location>
</feature>
<reference evidence="10" key="1">
    <citation type="submission" date="2016-10" db="EMBL/GenBank/DDBJ databases">
        <authorList>
            <person name="Varghese N."/>
            <person name="Submissions S."/>
        </authorList>
    </citation>
    <scope>NUCLEOTIDE SEQUENCE [LARGE SCALE GENOMIC DNA]</scope>
    <source>
        <strain evidence="10">DSM 45789</strain>
    </source>
</reference>
<protein>
    <submittedName>
        <fullName evidence="9">Acyl-CoA dehydrogenase</fullName>
    </submittedName>
</protein>
<accession>A0A1I6PYT2</accession>
<dbReference type="Gene3D" id="1.10.540.10">
    <property type="entry name" value="Acyl-CoA dehydrogenase/oxidase, N-terminal domain"/>
    <property type="match status" value="1"/>
</dbReference>
<dbReference type="EMBL" id="FPAA01000002">
    <property type="protein sequence ID" value="SFS45353.1"/>
    <property type="molecule type" value="Genomic_DNA"/>
</dbReference>
<evidence type="ECO:0000256" key="1">
    <source>
        <dbReference type="ARBA" id="ARBA00001974"/>
    </source>
</evidence>
<comment type="similarity">
    <text evidence="2 5">Belongs to the acyl-CoA dehydrogenase family.</text>
</comment>
<keyword evidence="5" id="KW-0560">Oxidoreductase</keyword>
<dbReference type="InterPro" id="IPR046373">
    <property type="entry name" value="Acyl-CoA_Oxase/DH_mid-dom_sf"/>
</dbReference>
<keyword evidence="10" id="KW-1185">Reference proteome</keyword>
<dbReference type="Gene3D" id="1.20.140.10">
    <property type="entry name" value="Butyryl-CoA Dehydrogenase, subunit A, domain 3"/>
    <property type="match status" value="1"/>
</dbReference>
<dbReference type="Pfam" id="PF02771">
    <property type="entry name" value="Acyl-CoA_dh_N"/>
    <property type="match status" value="1"/>
</dbReference>
<name>A0A1I6PYT2_9BACL</name>
<dbReference type="SUPFAM" id="SSF47203">
    <property type="entry name" value="Acyl-CoA dehydrogenase C-terminal domain-like"/>
    <property type="match status" value="1"/>
</dbReference>
<evidence type="ECO:0000256" key="2">
    <source>
        <dbReference type="ARBA" id="ARBA00009347"/>
    </source>
</evidence>
<dbReference type="OrthoDB" id="9802447at2"/>
<keyword evidence="3 5" id="KW-0285">Flavoprotein</keyword>
<dbReference type="InterPro" id="IPR009075">
    <property type="entry name" value="AcylCo_DH/oxidase_C"/>
</dbReference>
<dbReference type="InterPro" id="IPR006091">
    <property type="entry name" value="Acyl-CoA_Oxase/DH_mid-dom"/>
</dbReference>
<dbReference type="InterPro" id="IPR036250">
    <property type="entry name" value="AcylCo_DH-like_C"/>
</dbReference>
<dbReference type="Proteomes" id="UP000198660">
    <property type="component" value="Unassembled WGS sequence"/>
</dbReference>
<dbReference type="PANTHER" id="PTHR43884">
    <property type="entry name" value="ACYL-COA DEHYDROGENASE"/>
    <property type="match status" value="1"/>
</dbReference>
<evidence type="ECO:0000259" key="6">
    <source>
        <dbReference type="Pfam" id="PF00441"/>
    </source>
</evidence>
<evidence type="ECO:0000259" key="8">
    <source>
        <dbReference type="Pfam" id="PF02771"/>
    </source>
</evidence>
<dbReference type="InterPro" id="IPR013786">
    <property type="entry name" value="AcylCoA_DH/ox_N"/>
</dbReference>
<keyword evidence="4 5" id="KW-0274">FAD</keyword>
<dbReference type="PANTHER" id="PTHR43884:SF12">
    <property type="entry name" value="ISOVALERYL-COA DEHYDROGENASE, MITOCHONDRIAL-RELATED"/>
    <property type="match status" value="1"/>
</dbReference>
<dbReference type="AlphaFoldDB" id="A0A1I6PYT2"/>
<evidence type="ECO:0000256" key="3">
    <source>
        <dbReference type="ARBA" id="ARBA00022630"/>
    </source>
</evidence>
<organism evidence="9 10">
    <name type="scientific">Marininema halotolerans</name>
    <dbReference type="NCBI Taxonomy" id="1155944"/>
    <lineage>
        <taxon>Bacteria</taxon>
        <taxon>Bacillati</taxon>
        <taxon>Bacillota</taxon>
        <taxon>Bacilli</taxon>
        <taxon>Bacillales</taxon>
        <taxon>Thermoactinomycetaceae</taxon>
        <taxon>Marininema</taxon>
    </lineage>
</organism>
<evidence type="ECO:0000313" key="10">
    <source>
        <dbReference type="Proteomes" id="UP000198660"/>
    </source>
</evidence>
<proteinExistence type="inferred from homology"/>